<dbReference type="Proteomes" id="UP001175211">
    <property type="component" value="Unassembled WGS sequence"/>
</dbReference>
<evidence type="ECO:0000313" key="1">
    <source>
        <dbReference type="EMBL" id="KAK0440885.1"/>
    </source>
</evidence>
<dbReference type="GeneID" id="85361985"/>
<dbReference type="RefSeq" id="XP_060323740.1">
    <property type="nucleotide sequence ID" value="XM_060478437.1"/>
</dbReference>
<sequence>MALGTVNITTLRNATEPEHLATFSTVVTGENGRMEHGIRSIYVPSSCFGFQTDTCAIEPIHYSIFARVAVVSECILAIAVLFPSFNMLYNTTDVDVDVA</sequence>
<protein>
    <submittedName>
        <fullName evidence="1">Uncharacterized protein</fullName>
    </submittedName>
</protein>
<reference evidence="1" key="1">
    <citation type="submission" date="2023-06" db="EMBL/GenBank/DDBJ databases">
        <authorList>
            <consortium name="Lawrence Berkeley National Laboratory"/>
            <person name="Ahrendt S."/>
            <person name="Sahu N."/>
            <person name="Indic B."/>
            <person name="Wong-Bajracharya J."/>
            <person name="Merenyi Z."/>
            <person name="Ke H.-M."/>
            <person name="Monk M."/>
            <person name="Kocsube S."/>
            <person name="Drula E."/>
            <person name="Lipzen A."/>
            <person name="Balint B."/>
            <person name="Henrissat B."/>
            <person name="Andreopoulos B."/>
            <person name="Martin F.M."/>
            <person name="Harder C.B."/>
            <person name="Rigling D."/>
            <person name="Ford K.L."/>
            <person name="Foster G.D."/>
            <person name="Pangilinan J."/>
            <person name="Papanicolaou A."/>
            <person name="Barry K."/>
            <person name="LaButti K."/>
            <person name="Viragh M."/>
            <person name="Koriabine M."/>
            <person name="Yan M."/>
            <person name="Riley R."/>
            <person name="Champramary S."/>
            <person name="Plett K.L."/>
            <person name="Tsai I.J."/>
            <person name="Slot J."/>
            <person name="Sipos G."/>
            <person name="Plett J."/>
            <person name="Nagy L.G."/>
            <person name="Grigoriev I.V."/>
        </authorList>
    </citation>
    <scope>NUCLEOTIDE SEQUENCE</scope>
    <source>
        <strain evidence="1">CCBAS 213</strain>
    </source>
</reference>
<evidence type="ECO:0000313" key="2">
    <source>
        <dbReference type="Proteomes" id="UP001175211"/>
    </source>
</evidence>
<comment type="caution">
    <text evidence="1">The sequence shown here is derived from an EMBL/GenBank/DDBJ whole genome shotgun (WGS) entry which is preliminary data.</text>
</comment>
<dbReference type="EMBL" id="JAUEPS010000074">
    <property type="protein sequence ID" value="KAK0440885.1"/>
    <property type="molecule type" value="Genomic_DNA"/>
</dbReference>
<name>A0AA39MPD8_ARMTA</name>
<gene>
    <name evidence="1" type="ORF">EV420DRAFT_1650379</name>
</gene>
<proteinExistence type="predicted"/>
<accession>A0AA39MPD8</accession>
<organism evidence="1 2">
    <name type="scientific">Armillaria tabescens</name>
    <name type="common">Ringless honey mushroom</name>
    <name type="synonym">Agaricus tabescens</name>
    <dbReference type="NCBI Taxonomy" id="1929756"/>
    <lineage>
        <taxon>Eukaryota</taxon>
        <taxon>Fungi</taxon>
        <taxon>Dikarya</taxon>
        <taxon>Basidiomycota</taxon>
        <taxon>Agaricomycotina</taxon>
        <taxon>Agaricomycetes</taxon>
        <taxon>Agaricomycetidae</taxon>
        <taxon>Agaricales</taxon>
        <taxon>Marasmiineae</taxon>
        <taxon>Physalacriaceae</taxon>
        <taxon>Desarmillaria</taxon>
    </lineage>
</organism>
<dbReference type="AlphaFoldDB" id="A0AA39MPD8"/>
<keyword evidence="2" id="KW-1185">Reference proteome</keyword>